<evidence type="ECO:0000313" key="12">
    <source>
        <dbReference type="EMBL" id="WDI04176.1"/>
    </source>
</evidence>
<keyword evidence="4 10" id="KW-1003">Cell membrane</keyword>
<dbReference type="GO" id="GO:0071973">
    <property type="term" value="P:bacterial-type flagellum-dependent cell motility"/>
    <property type="evidence" value="ECO:0007669"/>
    <property type="project" value="InterPro"/>
</dbReference>
<keyword evidence="11" id="KW-0282">Flagellum</keyword>
<comment type="similarity">
    <text evidence="3 10">Belongs to the FliL family.</text>
</comment>
<sequence>MKKMLPWLSTIMLGITLIVLAVVLLVDRTNADESSNQEVAESTATKHLSADEIVELTSEITDIKTNLAGYTNIVQLNLAFQVNSKEAKEDFEKIKEIQIKPAILQKLADTQPEQLESGKNRDLFLSELTELINKELPSGRVTESKITSIVVAGL</sequence>
<evidence type="ECO:0000313" key="13">
    <source>
        <dbReference type="Proteomes" id="UP001220962"/>
    </source>
</evidence>
<evidence type="ECO:0000313" key="14">
    <source>
        <dbReference type="Proteomes" id="UP001221519"/>
    </source>
</evidence>
<gene>
    <name evidence="11" type="ORF">PUW23_09900</name>
    <name evidence="12" type="ORF">PUW25_09590</name>
</gene>
<keyword evidence="5 10" id="KW-0145">Chemotaxis</keyword>
<evidence type="ECO:0000256" key="6">
    <source>
        <dbReference type="ARBA" id="ARBA00022692"/>
    </source>
</evidence>
<dbReference type="GO" id="GO:0005886">
    <property type="term" value="C:plasma membrane"/>
    <property type="evidence" value="ECO:0007669"/>
    <property type="project" value="UniProtKB-SubCell"/>
</dbReference>
<keyword evidence="14" id="KW-1185">Reference proteome</keyword>
<evidence type="ECO:0000313" key="11">
    <source>
        <dbReference type="EMBL" id="WDH84492.1"/>
    </source>
</evidence>
<evidence type="ECO:0000256" key="10">
    <source>
        <dbReference type="RuleBase" id="RU364125"/>
    </source>
</evidence>
<comment type="subcellular location">
    <subcellularLocation>
        <location evidence="2">Cell membrane</location>
        <topology evidence="2">Single-pass membrane protein</topology>
    </subcellularLocation>
</comment>
<evidence type="ECO:0000256" key="3">
    <source>
        <dbReference type="ARBA" id="ARBA00008281"/>
    </source>
</evidence>
<dbReference type="EMBL" id="CP118108">
    <property type="protein sequence ID" value="WDI04176.1"/>
    <property type="molecule type" value="Genomic_DNA"/>
</dbReference>
<keyword evidence="9 10" id="KW-0472">Membrane</keyword>
<evidence type="ECO:0000256" key="4">
    <source>
        <dbReference type="ARBA" id="ARBA00022475"/>
    </source>
</evidence>
<evidence type="ECO:0000256" key="8">
    <source>
        <dbReference type="ARBA" id="ARBA00022989"/>
    </source>
</evidence>
<dbReference type="Pfam" id="PF03748">
    <property type="entry name" value="FliL"/>
    <property type="match status" value="1"/>
</dbReference>
<keyword evidence="11" id="KW-0966">Cell projection</keyword>
<dbReference type="EMBL" id="CP118101">
    <property type="protein sequence ID" value="WDH84492.1"/>
    <property type="molecule type" value="Genomic_DNA"/>
</dbReference>
<reference evidence="11 14" key="1">
    <citation type="submission" date="2023-02" db="EMBL/GenBank/DDBJ databases">
        <title>Pathogen: clinical or host-associated sample.</title>
        <authorList>
            <person name="Hergert J."/>
            <person name="Casey R."/>
            <person name="Wagner J."/>
            <person name="Young E.L."/>
            <person name="Oakeson K.F."/>
        </authorList>
    </citation>
    <scope>NUCLEOTIDE SEQUENCE</scope>
    <source>
        <strain evidence="12 14">2022CK-00829</strain>
        <strain evidence="11">2022CK-00830</strain>
    </source>
</reference>
<keyword evidence="11" id="KW-0969">Cilium</keyword>
<name>A0AAX3N4D6_9BACL</name>
<evidence type="ECO:0000256" key="1">
    <source>
        <dbReference type="ARBA" id="ARBA00002254"/>
    </source>
</evidence>
<evidence type="ECO:0000256" key="9">
    <source>
        <dbReference type="ARBA" id="ARBA00023136"/>
    </source>
</evidence>
<evidence type="ECO:0000256" key="2">
    <source>
        <dbReference type="ARBA" id="ARBA00004162"/>
    </source>
</evidence>
<dbReference type="GO" id="GO:0006935">
    <property type="term" value="P:chemotaxis"/>
    <property type="evidence" value="ECO:0007669"/>
    <property type="project" value="UniProtKB-KW"/>
</dbReference>
<comment type="function">
    <text evidence="1 10">Controls the rotational direction of flagella during chemotaxis.</text>
</comment>
<keyword evidence="7 10" id="KW-0283">Flagellar rotation</keyword>
<dbReference type="AlphaFoldDB" id="A0AAX3N4D6"/>
<keyword evidence="6" id="KW-0812">Transmembrane</keyword>
<dbReference type="Proteomes" id="UP001221519">
    <property type="component" value="Chromosome"/>
</dbReference>
<evidence type="ECO:0000256" key="7">
    <source>
        <dbReference type="ARBA" id="ARBA00022779"/>
    </source>
</evidence>
<dbReference type="Proteomes" id="UP001220962">
    <property type="component" value="Chromosome"/>
</dbReference>
<accession>A0AAX3N4D6</accession>
<dbReference type="GO" id="GO:0009425">
    <property type="term" value="C:bacterial-type flagellum basal body"/>
    <property type="evidence" value="ECO:0007669"/>
    <property type="project" value="InterPro"/>
</dbReference>
<dbReference type="RefSeq" id="WP_047909713.1">
    <property type="nucleotide sequence ID" value="NZ_CP118101.1"/>
</dbReference>
<evidence type="ECO:0000256" key="5">
    <source>
        <dbReference type="ARBA" id="ARBA00022500"/>
    </source>
</evidence>
<proteinExistence type="inferred from homology"/>
<protein>
    <recommendedName>
        <fullName evidence="10">Flagellar protein FliL</fullName>
    </recommendedName>
</protein>
<organism evidence="11 13">
    <name type="scientific">Paenibacillus urinalis</name>
    <dbReference type="NCBI Taxonomy" id="521520"/>
    <lineage>
        <taxon>Bacteria</taxon>
        <taxon>Bacillati</taxon>
        <taxon>Bacillota</taxon>
        <taxon>Bacilli</taxon>
        <taxon>Bacillales</taxon>
        <taxon>Paenibacillaceae</taxon>
        <taxon>Paenibacillus</taxon>
    </lineage>
</organism>
<dbReference type="InterPro" id="IPR005503">
    <property type="entry name" value="FliL"/>
</dbReference>
<keyword evidence="8" id="KW-1133">Transmembrane helix</keyword>